<reference evidence="2" key="1">
    <citation type="journal article" date="2019" name="Int. J. Syst. Evol. Microbiol.">
        <title>The Global Catalogue of Microorganisms (GCM) 10K type strain sequencing project: providing services to taxonomists for standard genome sequencing and annotation.</title>
        <authorList>
            <consortium name="The Broad Institute Genomics Platform"/>
            <consortium name="The Broad Institute Genome Sequencing Center for Infectious Disease"/>
            <person name="Wu L."/>
            <person name="Ma J."/>
        </authorList>
    </citation>
    <scope>NUCLEOTIDE SEQUENCE [LARGE SCALE GENOMIC DNA]</scope>
    <source>
        <strain evidence="2">CCUG 63418</strain>
    </source>
</reference>
<organism evidence="1 2">
    <name type="scientific">Mucilaginibacter calamicampi</name>
    <dbReference type="NCBI Taxonomy" id="1302352"/>
    <lineage>
        <taxon>Bacteria</taxon>
        <taxon>Pseudomonadati</taxon>
        <taxon>Bacteroidota</taxon>
        <taxon>Sphingobacteriia</taxon>
        <taxon>Sphingobacteriales</taxon>
        <taxon>Sphingobacteriaceae</taxon>
        <taxon>Mucilaginibacter</taxon>
    </lineage>
</organism>
<dbReference type="EMBL" id="JBHTHU010000001">
    <property type="protein sequence ID" value="MFD0748577.1"/>
    <property type="molecule type" value="Genomic_DNA"/>
</dbReference>
<evidence type="ECO:0008006" key="3">
    <source>
        <dbReference type="Google" id="ProtNLM"/>
    </source>
</evidence>
<evidence type="ECO:0000313" key="2">
    <source>
        <dbReference type="Proteomes" id="UP001596958"/>
    </source>
</evidence>
<name>A0ABW2YQI3_9SPHI</name>
<sequence>MKTACITYFMIFISNLVAGQSKLPKEFDSAFKRLNLSVKYQPVAFLKTSYLQSDFNKDGIKDMAALIIKKTTKKRGVLLIHGGSNQYFVFGAGNKFGSGSDDFKWMRGWSLFKDKTAYETTFSKDGDILGSKKIQLVRPAIYVHDVEDGSQTAGGLIYWNGKKYIWIHQGE</sequence>
<dbReference type="RefSeq" id="WP_377096000.1">
    <property type="nucleotide sequence ID" value="NZ_JBHTHU010000001.1"/>
</dbReference>
<comment type="caution">
    <text evidence="1">The sequence shown here is derived from an EMBL/GenBank/DDBJ whole genome shotgun (WGS) entry which is preliminary data.</text>
</comment>
<protein>
    <recommendedName>
        <fullName evidence="3">FG-GAP repeat-containing protein</fullName>
    </recommendedName>
</protein>
<accession>A0ABW2YQI3</accession>
<dbReference type="Proteomes" id="UP001596958">
    <property type="component" value="Unassembled WGS sequence"/>
</dbReference>
<evidence type="ECO:0000313" key="1">
    <source>
        <dbReference type="EMBL" id="MFD0748577.1"/>
    </source>
</evidence>
<keyword evidence="2" id="KW-1185">Reference proteome</keyword>
<gene>
    <name evidence="1" type="ORF">ACFQZS_00390</name>
</gene>
<proteinExistence type="predicted"/>